<sequence>MSHSAKRRSQEKRKSFKDDEGLLKVDKYHFFSEGLIKNIARNRAGGHEGGQTTFCTDAVPPPQASTTSSSSQLKCSLFGDETLYELSFPRYDVAYLGLTPTKPLVLTRAGRKAMRAPWKAACASEGESKVHPLRMSRLRADYPRSFSVMEGLQPYGTSKAHLFPEEGELTHPSLPEAVTRVEMLSPECAKQLAPRLTGAQERLSGQSRYVGFER</sequence>
<feature type="region of interest" description="Disordered" evidence="1">
    <location>
        <begin position="47"/>
        <end position="70"/>
    </location>
</feature>
<proteinExistence type="predicted"/>
<dbReference type="EMBL" id="JAAPAO010000129">
    <property type="protein sequence ID" value="KAF4671742.1"/>
    <property type="molecule type" value="Genomic_DNA"/>
</dbReference>
<gene>
    <name evidence="2" type="ORF">FOL47_001240</name>
</gene>
<keyword evidence="3" id="KW-1185">Reference proteome</keyword>
<name>A0A7J6MJE7_PERCH</name>
<evidence type="ECO:0000313" key="2">
    <source>
        <dbReference type="EMBL" id="KAF4671742.1"/>
    </source>
</evidence>
<dbReference type="AlphaFoldDB" id="A0A7J6MJE7"/>
<evidence type="ECO:0000256" key="1">
    <source>
        <dbReference type="SAM" id="MobiDB-lite"/>
    </source>
</evidence>
<dbReference type="Proteomes" id="UP000591131">
    <property type="component" value="Unassembled WGS sequence"/>
</dbReference>
<organism evidence="2 3">
    <name type="scientific">Perkinsus chesapeaki</name>
    <name type="common">Clam parasite</name>
    <name type="synonym">Perkinsus andrewsi</name>
    <dbReference type="NCBI Taxonomy" id="330153"/>
    <lineage>
        <taxon>Eukaryota</taxon>
        <taxon>Sar</taxon>
        <taxon>Alveolata</taxon>
        <taxon>Perkinsozoa</taxon>
        <taxon>Perkinsea</taxon>
        <taxon>Perkinsida</taxon>
        <taxon>Perkinsidae</taxon>
        <taxon>Perkinsus</taxon>
    </lineage>
</organism>
<comment type="caution">
    <text evidence="2">The sequence shown here is derived from an EMBL/GenBank/DDBJ whole genome shotgun (WGS) entry which is preliminary data.</text>
</comment>
<reference evidence="2 3" key="1">
    <citation type="submission" date="2020-04" db="EMBL/GenBank/DDBJ databases">
        <title>Perkinsus chesapeaki whole genome sequence.</title>
        <authorList>
            <person name="Bogema D.R."/>
        </authorList>
    </citation>
    <scope>NUCLEOTIDE SEQUENCE [LARGE SCALE GENOMIC DNA]</scope>
    <source>
        <strain evidence="2">ATCC PRA-425</strain>
    </source>
</reference>
<accession>A0A7J6MJE7</accession>
<dbReference type="OrthoDB" id="440170at2759"/>
<protein>
    <submittedName>
        <fullName evidence="2">Uncharacterized protein</fullName>
    </submittedName>
</protein>
<evidence type="ECO:0000313" key="3">
    <source>
        <dbReference type="Proteomes" id="UP000591131"/>
    </source>
</evidence>